<evidence type="ECO:0000313" key="3">
    <source>
        <dbReference type="Proteomes" id="UP000703893"/>
    </source>
</evidence>
<dbReference type="InterPro" id="IPR051783">
    <property type="entry name" value="NAD(P)-dependent_oxidoreduct"/>
</dbReference>
<dbReference type="GO" id="GO:0004029">
    <property type="term" value="F:aldehyde dehydrogenase (NAD+) activity"/>
    <property type="evidence" value="ECO:0007669"/>
    <property type="project" value="TreeGrafter"/>
</dbReference>
<evidence type="ECO:0000313" key="2">
    <source>
        <dbReference type="EMBL" id="MBM3274905.1"/>
    </source>
</evidence>
<feature type="domain" description="NAD-dependent epimerase/dehydratase" evidence="1">
    <location>
        <begin position="3"/>
        <end position="221"/>
    </location>
</feature>
<dbReference type="Gene3D" id="3.40.50.720">
    <property type="entry name" value="NAD(P)-binding Rossmann-like Domain"/>
    <property type="match status" value="1"/>
</dbReference>
<reference evidence="2 3" key="1">
    <citation type="submission" date="2019-03" db="EMBL/GenBank/DDBJ databases">
        <title>Lake Tanganyika Metagenome-Assembled Genomes (MAGs).</title>
        <authorList>
            <person name="Tran P."/>
        </authorList>
    </citation>
    <scope>NUCLEOTIDE SEQUENCE [LARGE SCALE GENOMIC DNA]</scope>
    <source>
        <strain evidence="2">K_DeepCast_65m_m2_236</strain>
    </source>
</reference>
<dbReference type="PANTHER" id="PTHR48079:SF6">
    <property type="entry name" value="NAD(P)-BINDING DOMAIN-CONTAINING PROTEIN-RELATED"/>
    <property type="match status" value="1"/>
</dbReference>
<evidence type="ECO:0000259" key="1">
    <source>
        <dbReference type="Pfam" id="PF01370"/>
    </source>
</evidence>
<dbReference type="GO" id="GO:0005737">
    <property type="term" value="C:cytoplasm"/>
    <property type="evidence" value="ECO:0007669"/>
    <property type="project" value="TreeGrafter"/>
</dbReference>
<name>A0A937X662_9BACT</name>
<gene>
    <name evidence="2" type="ORF">FJZ00_07115</name>
</gene>
<accession>A0A937X662</accession>
<proteinExistence type="predicted"/>
<dbReference type="AlphaFoldDB" id="A0A937X662"/>
<sequence>MLILTGATGFLGRAVVTELHDQPLKALCRTPAPDLETRGVAVAIGSLLDRAWVESQISAGDTVVHMAGKVEFTASGIREMHSLHVEATRVVAGVAAARGARLILLSSSGTTAISRHDRPVDERASYPMELVSKWPYYLSKTLQERLVLDMASREQLDAVVLNPSLLLGPGDERVGSTSVVRDFLASKIPTVPPGGISVVDVRDTAAAVRSSLTRGKPGERYFLAGHNCRFSTFFRVLEAISGVRAPYITIPGRIATLGARAVHRLKDGAVPHPAMIEMANYFWYADSQKAARELGFAPRPLEATLRDTIAYLRDRAPDRTKYA</sequence>
<protein>
    <submittedName>
        <fullName evidence="2">NAD-dependent epimerase/dehydratase family protein</fullName>
    </submittedName>
</protein>
<organism evidence="2 3">
    <name type="scientific">Candidatus Tanganyikabacteria bacterium</name>
    <dbReference type="NCBI Taxonomy" id="2961651"/>
    <lineage>
        <taxon>Bacteria</taxon>
        <taxon>Bacillati</taxon>
        <taxon>Candidatus Sericytochromatia</taxon>
        <taxon>Candidatus Tanganyikabacteria</taxon>
    </lineage>
</organism>
<dbReference type="PANTHER" id="PTHR48079">
    <property type="entry name" value="PROTEIN YEEZ"/>
    <property type="match status" value="1"/>
</dbReference>
<dbReference type="Proteomes" id="UP000703893">
    <property type="component" value="Unassembled WGS sequence"/>
</dbReference>
<dbReference type="InterPro" id="IPR001509">
    <property type="entry name" value="Epimerase_deHydtase"/>
</dbReference>
<comment type="caution">
    <text evidence="2">The sequence shown here is derived from an EMBL/GenBank/DDBJ whole genome shotgun (WGS) entry which is preliminary data.</text>
</comment>
<dbReference type="SUPFAM" id="SSF51735">
    <property type="entry name" value="NAD(P)-binding Rossmann-fold domains"/>
    <property type="match status" value="1"/>
</dbReference>
<dbReference type="EMBL" id="VGJX01000371">
    <property type="protein sequence ID" value="MBM3274905.1"/>
    <property type="molecule type" value="Genomic_DNA"/>
</dbReference>
<dbReference type="InterPro" id="IPR036291">
    <property type="entry name" value="NAD(P)-bd_dom_sf"/>
</dbReference>
<dbReference type="Pfam" id="PF01370">
    <property type="entry name" value="Epimerase"/>
    <property type="match status" value="1"/>
</dbReference>